<comment type="caution">
    <text evidence="2">The sequence shown here is derived from an EMBL/GenBank/DDBJ whole genome shotgun (WGS) entry which is preliminary data.</text>
</comment>
<feature type="region of interest" description="Disordered" evidence="1">
    <location>
        <begin position="262"/>
        <end position="297"/>
    </location>
</feature>
<dbReference type="EMBL" id="JAXQNO010000009">
    <property type="protein sequence ID" value="KAK4791102.1"/>
    <property type="molecule type" value="Genomic_DNA"/>
</dbReference>
<dbReference type="PANTHER" id="PTHR34210">
    <property type="entry name" value="OS01G0252900 PROTEIN"/>
    <property type="match status" value="1"/>
</dbReference>
<feature type="region of interest" description="Disordered" evidence="1">
    <location>
        <begin position="113"/>
        <end position="136"/>
    </location>
</feature>
<name>A0AAN7R5Y4_TRANT</name>
<sequence>MVTFSSGEFGHLLMKRQDQYLNSGADAYVAAQMQQAQQMEQQHASADFQGQLEAFTPERDDPYVTAKGDRQKRWDRDGHAPPNSMTSQMFYEGQSGNVSRSYYHNLRPDSGLASGLASGRPTDGNIGSQSHDKESNVGYENMLSSRTFEGFEQKHIDELMKLLKELYDAEDAENERHREKLKMIDAQYQKQLDALRSRHASRRDEFLRRELSARQYQYQQTVVEYQNRSIAPQDPQGYGSIAGGASVGEARQPYKNVDQYHSYGDHARFSGGGGREQYPPRGPFPGNHAYDPSSRFY</sequence>
<evidence type="ECO:0000313" key="3">
    <source>
        <dbReference type="Proteomes" id="UP001346149"/>
    </source>
</evidence>
<feature type="compositionally biased region" description="Basic and acidic residues" evidence="1">
    <location>
        <begin position="56"/>
        <end position="79"/>
    </location>
</feature>
<dbReference type="AlphaFoldDB" id="A0AAN7R5Y4"/>
<dbReference type="Proteomes" id="UP001346149">
    <property type="component" value="Unassembled WGS sequence"/>
</dbReference>
<protein>
    <submittedName>
        <fullName evidence="2">Uncharacterized protein</fullName>
    </submittedName>
</protein>
<proteinExistence type="predicted"/>
<organism evidence="2 3">
    <name type="scientific">Trapa natans</name>
    <name type="common">Water chestnut</name>
    <dbReference type="NCBI Taxonomy" id="22666"/>
    <lineage>
        <taxon>Eukaryota</taxon>
        <taxon>Viridiplantae</taxon>
        <taxon>Streptophyta</taxon>
        <taxon>Embryophyta</taxon>
        <taxon>Tracheophyta</taxon>
        <taxon>Spermatophyta</taxon>
        <taxon>Magnoliopsida</taxon>
        <taxon>eudicotyledons</taxon>
        <taxon>Gunneridae</taxon>
        <taxon>Pentapetalae</taxon>
        <taxon>rosids</taxon>
        <taxon>malvids</taxon>
        <taxon>Myrtales</taxon>
        <taxon>Lythraceae</taxon>
        <taxon>Trapa</taxon>
    </lineage>
</organism>
<gene>
    <name evidence="2" type="ORF">SAY86_031515</name>
</gene>
<reference evidence="2 3" key="1">
    <citation type="journal article" date="2023" name="Hortic Res">
        <title>Pangenome of water caltrop reveals structural variations and asymmetric subgenome divergence after allopolyploidization.</title>
        <authorList>
            <person name="Zhang X."/>
            <person name="Chen Y."/>
            <person name="Wang L."/>
            <person name="Yuan Y."/>
            <person name="Fang M."/>
            <person name="Shi L."/>
            <person name="Lu R."/>
            <person name="Comes H.P."/>
            <person name="Ma Y."/>
            <person name="Chen Y."/>
            <person name="Huang G."/>
            <person name="Zhou Y."/>
            <person name="Zheng Z."/>
            <person name="Qiu Y."/>
        </authorList>
    </citation>
    <scope>NUCLEOTIDE SEQUENCE [LARGE SCALE GENOMIC DNA]</scope>
    <source>
        <strain evidence="2">F231</strain>
    </source>
</reference>
<keyword evidence="3" id="KW-1185">Reference proteome</keyword>
<evidence type="ECO:0000313" key="2">
    <source>
        <dbReference type="EMBL" id="KAK4791102.1"/>
    </source>
</evidence>
<evidence type="ECO:0000256" key="1">
    <source>
        <dbReference type="SAM" id="MobiDB-lite"/>
    </source>
</evidence>
<dbReference type="PANTHER" id="PTHR34210:SF1">
    <property type="entry name" value="OS03G0274700 PROTEIN"/>
    <property type="match status" value="1"/>
</dbReference>
<feature type="region of interest" description="Disordered" evidence="1">
    <location>
        <begin position="54"/>
        <end position="87"/>
    </location>
</feature>
<accession>A0AAN7R5Y4</accession>